<evidence type="ECO:0000259" key="1">
    <source>
        <dbReference type="Pfam" id="PF04230"/>
    </source>
</evidence>
<feature type="domain" description="Polysaccharide pyruvyl transferase" evidence="1">
    <location>
        <begin position="14"/>
        <end position="101"/>
    </location>
</feature>
<dbReference type="InterPro" id="IPR007345">
    <property type="entry name" value="Polysacch_pyruvyl_Trfase"/>
</dbReference>
<dbReference type="PANTHER" id="PTHR36836">
    <property type="entry name" value="COLANIC ACID BIOSYNTHESIS PROTEIN WCAK"/>
    <property type="match status" value="1"/>
</dbReference>
<dbReference type="AlphaFoldDB" id="A0A060CQW7"/>
<reference evidence="2" key="1">
    <citation type="journal article" date="2013" name="Environ. Microbiol.">
        <title>Seasonally variable intestinal metagenomes of the red palm weevil (Rhynchophorus ferrugineus).</title>
        <authorList>
            <person name="Jia S."/>
            <person name="Zhang X."/>
            <person name="Zhang G."/>
            <person name="Yin A."/>
            <person name="Zhang S."/>
            <person name="Li F."/>
            <person name="Wang L."/>
            <person name="Zhao D."/>
            <person name="Yun Q."/>
            <person name="Tala"/>
            <person name="Wang J."/>
            <person name="Sun G."/>
            <person name="Baabdullah M."/>
            <person name="Yu X."/>
            <person name="Hu S."/>
            <person name="Al-Mssallem I.S."/>
            <person name="Yu J."/>
        </authorList>
    </citation>
    <scope>NUCLEOTIDE SEQUENCE</scope>
</reference>
<dbReference type="PANTHER" id="PTHR36836:SF1">
    <property type="entry name" value="COLANIC ACID BIOSYNTHESIS PROTEIN WCAK"/>
    <property type="match status" value="1"/>
</dbReference>
<name>A0A060CQW7_9FIRM</name>
<evidence type="ECO:0000313" key="2">
    <source>
        <dbReference type="EMBL" id="AIA95650.1"/>
    </source>
</evidence>
<organism evidence="2">
    <name type="scientific">uncultured Caldicellulosiruptor sp</name>
    <dbReference type="NCBI Taxonomy" id="569407"/>
    <lineage>
        <taxon>Bacteria</taxon>
        <taxon>Bacillati</taxon>
        <taxon>Bacillota</taxon>
        <taxon>Bacillota incertae sedis</taxon>
        <taxon>Caldicellulosiruptorales</taxon>
        <taxon>Caldicellulosiruptoraceae</taxon>
        <taxon>Caldicellulosiruptor</taxon>
        <taxon>environmental samples</taxon>
    </lineage>
</organism>
<dbReference type="Pfam" id="PF04230">
    <property type="entry name" value="PS_pyruv_trans"/>
    <property type="match status" value="1"/>
</dbReference>
<protein>
    <submittedName>
        <fullName evidence="2">CAZy families GT26 protein</fullName>
    </submittedName>
</protein>
<accession>A0A060CQW7</accession>
<dbReference type="EMBL" id="KF128285">
    <property type="protein sequence ID" value="AIA95650.1"/>
    <property type="molecule type" value="Genomic_DNA"/>
</dbReference>
<sequence length="105" mass="11386">MIKIVISGYYGFANAGDEAMLSAITSSLQDMIPGAEITVITGNCSMTSANHNVKTVYRMNFLGIAAAICRCDILISGGGSLLQNVTSSRSLYYYLYIIRTALFFH</sequence>
<proteinExistence type="predicted"/>